<dbReference type="SUPFAM" id="SSF102462">
    <property type="entry name" value="Peptidyl-tRNA hydrolase II"/>
    <property type="match status" value="1"/>
</dbReference>
<gene>
    <name evidence="8" type="ORF">ACEWY4_014753</name>
</gene>
<keyword evidence="7" id="KW-0812">Transmembrane</keyword>
<feature type="transmembrane region" description="Helical" evidence="7">
    <location>
        <begin position="12"/>
        <end position="33"/>
    </location>
</feature>
<evidence type="ECO:0000313" key="8">
    <source>
        <dbReference type="EMBL" id="KAL2090065.1"/>
    </source>
</evidence>
<evidence type="ECO:0000256" key="1">
    <source>
        <dbReference type="ARBA" id="ARBA00013260"/>
    </source>
</evidence>
<dbReference type="Gene3D" id="3.40.1490.10">
    <property type="entry name" value="Bit1"/>
    <property type="match status" value="1"/>
</dbReference>
<sequence length="180" mass="19384">MKDKHSAKTELSYGLMAMGVLTSACGLVLGWHLGGRFGKPIGSVVTALRHKSGNSFRSTGLMGEEVKLTLVVRKDLNMGKGKVAAQCSHAAVNVYKELLRRDPNLLKQWEFCGQPKVVVKADNEECLLELHRRAKESGLITSLIHDAGRTQTAPGTRTVLAVGPGPGGVVDKITGHLKLY</sequence>
<evidence type="ECO:0000256" key="4">
    <source>
        <dbReference type="ARBA" id="ARBA00048707"/>
    </source>
</evidence>
<evidence type="ECO:0000256" key="2">
    <source>
        <dbReference type="ARBA" id="ARBA00022801"/>
    </source>
</evidence>
<dbReference type="FunFam" id="3.40.1490.10:FF:000001">
    <property type="entry name" value="Peptidyl-tRNA hydrolase 2"/>
    <property type="match status" value="1"/>
</dbReference>
<dbReference type="EMBL" id="JBHFQA010000012">
    <property type="protein sequence ID" value="KAL2090065.1"/>
    <property type="molecule type" value="Genomic_DNA"/>
</dbReference>
<dbReference type="NCBIfam" id="TIGR00283">
    <property type="entry name" value="arch_pth2"/>
    <property type="match status" value="1"/>
</dbReference>
<dbReference type="Pfam" id="PF01981">
    <property type="entry name" value="PTH2"/>
    <property type="match status" value="1"/>
</dbReference>
<evidence type="ECO:0000313" key="9">
    <source>
        <dbReference type="Proteomes" id="UP001591681"/>
    </source>
</evidence>
<organism evidence="8 9">
    <name type="scientific">Coilia grayii</name>
    <name type="common">Gray's grenadier anchovy</name>
    <dbReference type="NCBI Taxonomy" id="363190"/>
    <lineage>
        <taxon>Eukaryota</taxon>
        <taxon>Metazoa</taxon>
        <taxon>Chordata</taxon>
        <taxon>Craniata</taxon>
        <taxon>Vertebrata</taxon>
        <taxon>Euteleostomi</taxon>
        <taxon>Actinopterygii</taxon>
        <taxon>Neopterygii</taxon>
        <taxon>Teleostei</taxon>
        <taxon>Clupei</taxon>
        <taxon>Clupeiformes</taxon>
        <taxon>Clupeoidei</taxon>
        <taxon>Engraulidae</taxon>
        <taxon>Coilinae</taxon>
        <taxon>Coilia</taxon>
    </lineage>
</organism>
<comment type="caution">
    <text evidence="8">The sequence shown here is derived from an EMBL/GenBank/DDBJ whole genome shotgun (WGS) entry which is preliminary data.</text>
</comment>
<comment type="similarity">
    <text evidence="3">Belongs to the PTH2 family.</text>
</comment>
<dbReference type="AlphaFoldDB" id="A0ABD1JTD5"/>
<dbReference type="CDD" id="cd02430">
    <property type="entry name" value="PTH2"/>
    <property type="match status" value="1"/>
</dbReference>
<keyword evidence="2" id="KW-0378">Hydrolase</keyword>
<keyword evidence="9" id="KW-1185">Reference proteome</keyword>
<evidence type="ECO:0000256" key="6">
    <source>
        <dbReference type="ARBA" id="ARBA00067311"/>
    </source>
</evidence>
<dbReference type="GO" id="GO:0004045">
    <property type="term" value="F:peptidyl-tRNA hydrolase activity"/>
    <property type="evidence" value="ECO:0007669"/>
    <property type="project" value="UniProtKB-EC"/>
</dbReference>
<dbReference type="InterPro" id="IPR002833">
    <property type="entry name" value="PTH2"/>
</dbReference>
<comment type="function">
    <text evidence="5">Peptidyl-tRNA hydrolase which releases tRNAs from the ribosome during protein synthesis. Promotes caspase-independent apoptosis by regulating the function of two transcriptional regulators, AES and TLE1.</text>
</comment>
<proteinExistence type="inferred from homology"/>
<comment type="catalytic activity">
    <reaction evidence="4">
        <text>an N-acyl-L-alpha-aminoacyl-tRNA + H2O = an N-acyl-L-amino acid + a tRNA + H(+)</text>
        <dbReference type="Rhea" id="RHEA:54448"/>
        <dbReference type="Rhea" id="RHEA-COMP:10123"/>
        <dbReference type="Rhea" id="RHEA-COMP:13883"/>
        <dbReference type="ChEBI" id="CHEBI:15377"/>
        <dbReference type="ChEBI" id="CHEBI:15378"/>
        <dbReference type="ChEBI" id="CHEBI:59874"/>
        <dbReference type="ChEBI" id="CHEBI:78442"/>
        <dbReference type="ChEBI" id="CHEBI:138191"/>
        <dbReference type="EC" id="3.1.1.29"/>
    </reaction>
</comment>
<keyword evidence="7" id="KW-1133">Transmembrane helix</keyword>
<dbReference type="InterPro" id="IPR023476">
    <property type="entry name" value="Pep_tRNA_hydro_II_dom_sf"/>
</dbReference>
<name>A0ABD1JTD5_9TELE</name>
<evidence type="ECO:0000256" key="7">
    <source>
        <dbReference type="SAM" id="Phobius"/>
    </source>
</evidence>
<dbReference type="PROSITE" id="PS51257">
    <property type="entry name" value="PROKAR_LIPOPROTEIN"/>
    <property type="match status" value="1"/>
</dbReference>
<reference evidence="8 9" key="1">
    <citation type="submission" date="2024-09" db="EMBL/GenBank/DDBJ databases">
        <title>A chromosome-level genome assembly of Gray's grenadier anchovy, Coilia grayii.</title>
        <authorList>
            <person name="Fu Z."/>
        </authorList>
    </citation>
    <scope>NUCLEOTIDE SEQUENCE [LARGE SCALE GENOMIC DNA]</scope>
    <source>
        <strain evidence="8">G4</strain>
        <tissue evidence="8">Muscle</tissue>
    </source>
</reference>
<dbReference type="NCBIfam" id="NF003314">
    <property type="entry name" value="PRK04322.1"/>
    <property type="match status" value="1"/>
</dbReference>
<evidence type="ECO:0000256" key="5">
    <source>
        <dbReference type="ARBA" id="ARBA00059027"/>
    </source>
</evidence>
<evidence type="ECO:0000256" key="3">
    <source>
        <dbReference type="ARBA" id="ARBA00038050"/>
    </source>
</evidence>
<dbReference type="Proteomes" id="UP001591681">
    <property type="component" value="Unassembled WGS sequence"/>
</dbReference>
<dbReference type="PANTHER" id="PTHR12649">
    <property type="entry name" value="PEPTIDYL-TRNA HYDROLASE 2"/>
    <property type="match status" value="1"/>
</dbReference>
<keyword evidence="7" id="KW-0472">Membrane</keyword>
<dbReference type="EC" id="3.1.1.29" evidence="1"/>
<dbReference type="PANTHER" id="PTHR12649:SF11">
    <property type="entry name" value="PEPTIDYL-TRNA HYDROLASE 2, MITOCHONDRIAL"/>
    <property type="match status" value="1"/>
</dbReference>
<protein>
    <recommendedName>
        <fullName evidence="6">Peptidyl-tRNA hydrolase 2, mitochondrial</fullName>
        <ecNumber evidence="1">3.1.1.29</ecNumber>
    </recommendedName>
</protein>
<accession>A0ABD1JTD5</accession>